<evidence type="ECO:0000313" key="12">
    <source>
        <dbReference type="EMBL" id="CAH4032407.1"/>
    </source>
</evidence>
<dbReference type="GO" id="GO:0035336">
    <property type="term" value="P:long-chain fatty-acyl-CoA metabolic process"/>
    <property type="evidence" value="ECO:0007669"/>
    <property type="project" value="TreeGrafter"/>
</dbReference>
<comment type="similarity">
    <text evidence="2 10">Belongs to the fatty acyl-CoA reductase family.</text>
</comment>
<sequence>MEENQAESQIPKSFAGANILLTGGTGFLGKLLIEKLLRCCPDLNKIYLLVRKKKNMDPQTRLKEQFDDVLYETLHKDQPDFIKKVEILEGEMDSENLGLTDQDWRTVSDEVNFILHGAATVRFDETLSKAVRINTRGTKEMLTLARCCKYLKAFVYISTAYCNLPQQPIEEKFYDFPLTSDLLIDVVVRLDSKTVDDITPGLIGVYPNTYCFTKAAAENHHLKHSQGLPVAILRPSVVISTARGPIPLAWIDNNYGPTGISVGASVGIIRLIKCNPYAVADLVPADYVANACIAIAWKTARYHNKTSERKLGDHSEGLQDEDTKDDQIPRIYNYVSGDQNPITWHTFMQYAYTHGIKMVPSKAMWCYMFFLINNAHLLKTLNILLHWIPAYVCDGVAVMIGKKPM</sequence>
<dbReference type="Pfam" id="PF07993">
    <property type="entry name" value="NAD_binding_4"/>
    <property type="match status" value="1"/>
</dbReference>
<evidence type="ECO:0000256" key="7">
    <source>
        <dbReference type="ARBA" id="ARBA00023098"/>
    </source>
</evidence>
<evidence type="ECO:0000256" key="1">
    <source>
        <dbReference type="ARBA" id="ARBA00004141"/>
    </source>
</evidence>
<evidence type="ECO:0000256" key="10">
    <source>
        <dbReference type="RuleBase" id="RU363097"/>
    </source>
</evidence>
<proteinExistence type="inferred from homology"/>
<dbReference type="InterPro" id="IPR026055">
    <property type="entry name" value="FAR"/>
</dbReference>
<reference evidence="12" key="1">
    <citation type="submission" date="2022-05" db="EMBL/GenBank/DDBJ databases">
        <authorList>
            <person name="Okamura Y."/>
        </authorList>
    </citation>
    <scope>NUCLEOTIDE SEQUENCE</scope>
</reference>
<gene>
    <name evidence="12" type="ORF">PIBRA_LOCUS8792</name>
</gene>
<dbReference type="PANTHER" id="PTHR11011:SF60">
    <property type="entry name" value="FATTY ACYL-COA REDUCTASE-RELATED"/>
    <property type="match status" value="1"/>
</dbReference>
<dbReference type="GO" id="GO:0005777">
    <property type="term" value="C:peroxisome"/>
    <property type="evidence" value="ECO:0007669"/>
    <property type="project" value="TreeGrafter"/>
</dbReference>
<keyword evidence="6" id="KW-1133">Transmembrane helix</keyword>
<dbReference type="AlphaFoldDB" id="A0A9P0XDP5"/>
<dbReference type="PANTHER" id="PTHR11011">
    <property type="entry name" value="MALE STERILITY PROTEIN 2-RELATED"/>
    <property type="match status" value="1"/>
</dbReference>
<dbReference type="CDD" id="cd05236">
    <property type="entry name" value="FAR-N_SDR_e"/>
    <property type="match status" value="1"/>
</dbReference>
<comment type="catalytic activity">
    <reaction evidence="9 10">
        <text>a long-chain fatty acyl-CoA + 2 NADPH + 2 H(+) = a long-chain primary fatty alcohol + 2 NADP(+) + CoA</text>
        <dbReference type="Rhea" id="RHEA:52716"/>
        <dbReference type="ChEBI" id="CHEBI:15378"/>
        <dbReference type="ChEBI" id="CHEBI:57287"/>
        <dbReference type="ChEBI" id="CHEBI:57783"/>
        <dbReference type="ChEBI" id="CHEBI:58349"/>
        <dbReference type="ChEBI" id="CHEBI:77396"/>
        <dbReference type="ChEBI" id="CHEBI:83139"/>
        <dbReference type="EC" id="1.2.1.84"/>
    </reaction>
</comment>
<dbReference type="EC" id="1.2.1.84" evidence="10"/>
<evidence type="ECO:0000256" key="3">
    <source>
        <dbReference type="ARBA" id="ARBA00022516"/>
    </source>
</evidence>
<dbReference type="InterPro" id="IPR036291">
    <property type="entry name" value="NAD(P)-bd_dom_sf"/>
</dbReference>
<evidence type="ECO:0000313" key="13">
    <source>
        <dbReference type="Proteomes" id="UP001152562"/>
    </source>
</evidence>
<evidence type="ECO:0000256" key="5">
    <source>
        <dbReference type="ARBA" id="ARBA00022857"/>
    </source>
</evidence>
<keyword evidence="8" id="KW-0472">Membrane</keyword>
<evidence type="ECO:0000256" key="9">
    <source>
        <dbReference type="ARBA" id="ARBA00052530"/>
    </source>
</evidence>
<comment type="function">
    <text evidence="10">Catalyzes the reduction of fatty acyl-CoA to fatty alcohols.</text>
</comment>
<dbReference type="SUPFAM" id="SSF51735">
    <property type="entry name" value="NAD(P)-binding Rossmann-fold domains"/>
    <property type="match status" value="1"/>
</dbReference>
<evidence type="ECO:0000256" key="6">
    <source>
        <dbReference type="ARBA" id="ARBA00022989"/>
    </source>
</evidence>
<keyword evidence="5 10" id="KW-0521">NADP</keyword>
<keyword evidence="10" id="KW-0560">Oxidoreductase</keyword>
<keyword evidence="4" id="KW-0812">Transmembrane</keyword>
<dbReference type="GO" id="GO:0102965">
    <property type="term" value="F:alcohol-forming long-chain fatty acyl-CoA reductase activity"/>
    <property type="evidence" value="ECO:0007669"/>
    <property type="project" value="UniProtKB-EC"/>
</dbReference>
<keyword evidence="3 10" id="KW-0444">Lipid biosynthesis</keyword>
<dbReference type="EMBL" id="CALOZG010000028">
    <property type="protein sequence ID" value="CAH4032407.1"/>
    <property type="molecule type" value="Genomic_DNA"/>
</dbReference>
<dbReference type="Gene3D" id="3.40.50.720">
    <property type="entry name" value="NAD(P)-binding Rossmann-like Domain"/>
    <property type="match status" value="1"/>
</dbReference>
<feature type="domain" description="Thioester reductase (TE)" evidence="11">
    <location>
        <begin position="21"/>
        <end position="291"/>
    </location>
</feature>
<protein>
    <recommendedName>
        <fullName evidence="10">Fatty acyl-CoA reductase</fullName>
        <ecNumber evidence="10">1.2.1.84</ecNumber>
    </recommendedName>
</protein>
<dbReference type="FunFam" id="3.40.50.720:FF:000143">
    <property type="entry name" value="Fatty acyl-CoA reductase"/>
    <property type="match status" value="1"/>
</dbReference>
<dbReference type="GO" id="GO:0016020">
    <property type="term" value="C:membrane"/>
    <property type="evidence" value="ECO:0007669"/>
    <property type="project" value="UniProtKB-SubCell"/>
</dbReference>
<accession>A0A9P0XDP5</accession>
<comment type="caution">
    <text evidence="12">The sequence shown here is derived from an EMBL/GenBank/DDBJ whole genome shotgun (WGS) entry which is preliminary data.</text>
</comment>
<keyword evidence="13" id="KW-1185">Reference proteome</keyword>
<evidence type="ECO:0000256" key="2">
    <source>
        <dbReference type="ARBA" id="ARBA00005928"/>
    </source>
</evidence>
<dbReference type="InterPro" id="IPR013120">
    <property type="entry name" value="FAR_NAD-bd"/>
</dbReference>
<evidence type="ECO:0000259" key="11">
    <source>
        <dbReference type="Pfam" id="PF07993"/>
    </source>
</evidence>
<dbReference type="GO" id="GO:0080019">
    <property type="term" value="F:alcohol-forming very long-chain fatty acyl-CoA reductase activity"/>
    <property type="evidence" value="ECO:0007669"/>
    <property type="project" value="InterPro"/>
</dbReference>
<keyword evidence="7 10" id="KW-0443">Lipid metabolism</keyword>
<organism evidence="12 13">
    <name type="scientific">Pieris brassicae</name>
    <name type="common">White butterfly</name>
    <name type="synonym">Large white butterfly</name>
    <dbReference type="NCBI Taxonomy" id="7116"/>
    <lineage>
        <taxon>Eukaryota</taxon>
        <taxon>Metazoa</taxon>
        <taxon>Ecdysozoa</taxon>
        <taxon>Arthropoda</taxon>
        <taxon>Hexapoda</taxon>
        <taxon>Insecta</taxon>
        <taxon>Pterygota</taxon>
        <taxon>Neoptera</taxon>
        <taxon>Endopterygota</taxon>
        <taxon>Lepidoptera</taxon>
        <taxon>Glossata</taxon>
        <taxon>Ditrysia</taxon>
        <taxon>Papilionoidea</taxon>
        <taxon>Pieridae</taxon>
        <taxon>Pierinae</taxon>
        <taxon>Pieris</taxon>
    </lineage>
</organism>
<comment type="subcellular location">
    <subcellularLocation>
        <location evidence="1">Membrane</location>
        <topology evidence="1">Multi-pass membrane protein</topology>
    </subcellularLocation>
</comment>
<name>A0A9P0XDP5_PIEBR</name>
<dbReference type="Proteomes" id="UP001152562">
    <property type="component" value="Unassembled WGS sequence"/>
</dbReference>
<evidence type="ECO:0000256" key="8">
    <source>
        <dbReference type="ARBA" id="ARBA00023136"/>
    </source>
</evidence>
<evidence type="ECO:0000256" key="4">
    <source>
        <dbReference type="ARBA" id="ARBA00022692"/>
    </source>
</evidence>